<evidence type="ECO:0000313" key="2">
    <source>
        <dbReference type="EMBL" id="CAB4254193.1"/>
    </source>
</evidence>
<evidence type="ECO:0000256" key="1">
    <source>
        <dbReference type="SAM" id="MobiDB-lite"/>
    </source>
</evidence>
<dbReference type="EMBL" id="CAEFZW010000004">
    <property type="protein sequence ID" value="CAB4254193.1"/>
    <property type="molecule type" value="Genomic_DNA"/>
</dbReference>
<organism evidence="2 3">
    <name type="scientific">Maudiozyma barnettii</name>
    <dbReference type="NCBI Taxonomy" id="61262"/>
    <lineage>
        <taxon>Eukaryota</taxon>
        <taxon>Fungi</taxon>
        <taxon>Dikarya</taxon>
        <taxon>Ascomycota</taxon>
        <taxon>Saccharomycotina</taxon>
        <taxon>Saccharomycetes</taxon>
        <taxon>Saccharomycetales</taxon>
        <taxon>Saccharomycetaceae</taxon>
        <taxon>Maudiozyma</taxon>
    </lineage>
</organism>
<dbReference type="AlphaFoldDB" id="A0A8H2ZHQ8"/>
<dbReference type="InterPro" id="IPR012491">
    <property type="entry name" value="Red1/Rec10"/>
</dbReference>
<proteinExistence type="predicted"/>
<dbReference type="Proteomes" id="UP000644660">
    <property type="component" value="Unassembled WGS sequence"/>
</dbReference>
<gene>
    <name evidence="2" type="ORF">KABA2_04S00704</name>
</gene>
<sequence length="735" mass="84327">MNSKFINPLYSLINLSLEIPCRGENWKIFILLIRIISMIPSISDSFLKDIIEIINSKYISFDLFVQNCCSSNLQQLSFFMFLLSRIDLSKQKKYLGNKLFQILNSRNNDGHSEERIFSYILQNQIHDPVLMNPIFKPSDVCYKCSETGLKNNLEIGENWFSMVQFINDKIYLWSNLGLCIEFHRPFIHTFKNLKEEIIFQLQDETAIELINCNKFSDQFKKILKKIKYFYLVFDNSLIKDEFFTLCKKRQKISQSIGIISLNYLDFEEQEQDSDITNGGGVAVTADNDEIITSLPEVINDMVSKKINLNIPPSIQMISKPSTQLRTPDDSDQREKSDEWKINETPLETHWMGIQKQQYNNDDDDDDGDGDGDYITTSKNEPSNGQDQSSNKAGNMTDISKTIVSNNNTKVLPEDTDKFSLEITKCQTNTTNHKIQKDEKRVPEVNKKTEVINNNKKNISILNNIFKVDVKKPNKRLKNKVSKKKTTAPRQKKLSNVQQIITIPSQDVTTKVKKPTISIPSVEKEKYNGPVLRTRALNKRNEVPNSKETVSSKTPKKAITKKQKLINPTIESAMTTSESKDGIIIESTNNSVLNNNEVTKHDHTIDDKEKVHVLQESTTIVNMTPSNVLNAPTCNSSLLDAHDFTNELQAQINRSVAVFSNELTRKLQIINDEMNNRVLKDLSTKYQGLIEEVQTKFHSETERILQFVSNFQHLLLLPEDELRNSIRNSCGPSKEK</sequence>
<feature type="compositionally biased region" description="Polar residues" evidence="1">
    <location>
        <begin position="374"/>
        <end position="394"/>
    </location>
</feature>
<dbReference type="GeneID" id="64857179"/>
<feature type="region of interest" description="Disordered" evidence="1">
    <location>
        <begin position="317"/>
        <end position="394"/>
    </location>
</feature>
<dbReference type="Pfam" id="PF07964">
    <property type="entry name" value="Red1"/>
    <property type="match status" value="1"/>
</dbReference>
<reference evidence="2 3" key="1">
    <citation type="submission" date="2020-05" db="EMBL/GenBank/DDBJ databases">
        <authorList>
            <person name="Casaregola S."/>
            <person name="Devillers H."/>
            <person name="Grondin C."/>
        </authorList>
    </citation>
    <scope>NUCLEOTIDE SEQUENCE [LARGE SCALE GENOMIC DNA]</scope>
    <source>
        <strain evidence="2 3">CLIB 1767</strain>
    </source>
</reference>
<protein>
    <submittedName>
        <fullName evidence="2">Similar to Saccharomyces cerevisiae YLR263W RED1 Protein component of the synaptonemal complex axial elements, involved in chromosome segregation during the first meiotic division</fullName>
    </submittedName>
</protein>
<dbReference type="OrthoDB" id="3980800at2759"/>
<keyword evidence="3" id="KW-1185">Reference proteome</keyword>
<comment type="caution">
    <text evidence="2">The sequence shown here is derived from an EMBL/GenBank/DDBJ whole genome shotgun (WGS) entry which is preliminary data.</text>
</comment>
<name>A0A8H2ZHQ8_9SACH</name>
<accession>A0A8H2ZHQ8</accession>
<dbReference type="GO" id="GO:0007131">
    <property type="term" value="P:reciprocal meiotic recombination"/>
    <property type="evidence" value="ECO:0007669"/>
    <property type="project" value="InterPro"/>
</dbReference>
<feature type="compositionally biased region" description="Acidic residues" evidence="1">
    <location>
        <begin position="360"/>
        <end position="371"/>
    </location>
</feature>
<evidence type="ECO:0000313" key="3">
    <source>
        <dbReference type="Proteomes" id="UP000644660"/>
    </source>
</evidence>
<dbReference type="RefSeq" id="XP_041406037.1">
    <property type="nucleotide sequence ID" value="XM_041550103.1"/>
</dbReference>
<feature type="compositionally biased region" description="Basic and acidic residues" evidence="1">
    <location>
        <begin position="326"/>
        <end position="341"/>
    </location>
</feature>